<dbReference type="AlphaFoldDB" id="A0A2U1PCZ7"/>
<evidence type="ECO:0000256" key="1">
    <source>
        <dbReference type="ARBA" id="ARBA00022490"/>
    </source>
</evidence>
<dbReference type="GO" id="GO:0003746">
    <property type="term" value="F:translation elongation factor activity"/>
    <property type="evidence" value="ECO:0007669"/>
    <property type="project" value="UniProtKB-KW"/>
</dbReference>
<keyword evidence="2 4" id="KW-0251">Elongation factor</keyword>
<dbReference type="STRING" id="35608.A0A2U1PCZ7"/>
<dbReference type="SUPFAM" id="SSF54980">
    <property type="entry name" value="EF-G C-terminal domain-like"/>
    <property type="match status" value="1"/>
</dbReference>
<dbReference type="Gene3D" id="3.30.70.240">
    <property type="match status" value="1"/>
</dbReference>
<keyword evidence="5" id="KW-1185">Reference proteome</keyword>
<comment type="caution">
    <text evidence="4">The sequence shown here is derived from an EMBL/GenBank/DDBJ whole genome shotgun (WGS) entry which is preliminary data.</text>
</comment>
<dbReference type="PANTHER" id="PTHR42908">
    <property type="entry name" value="TRANSLATION ELONGATION FACTOR-RELATED"/>
    <property type="match status" value="1"/>
</dbReference>
<accession>A0A2U1PCZ7</accession>
<keyword evidence="1" id="KW-0963">Cytoplasm</keyword>
<organism evidence="4 5">
    <name type="scientific">Artemisia annua</name>
    <name type="common">Sweet wormwood</name>
    <dbReference type="NCBI Taxonomy" id="35608"/>
    <lineage>
        <taxon>Eukaryota</taxon>
        <taxon>Viridiplantae</taxon>
        <taxon>Streptophyta</taxon>
        <taxon>Embryophyta</taxon>
        <taxon>Tracheophyta</taxon>
        <taxon>Spermatophyta</taxon>
        <taxon>Magnoliopsida</taxon>
        <taxon>eudicotyledons</taxon>
        <taxon>Gunneridae</taxon>
        <taxon>Pentapetalae</taxon>
        <taxon>asterids</taxon>
        <taxon>campanulids</taxon>
        <taxon>Asterales</taxon>
        <taxon>Asteraceae</taxon>
        <taxon>Asteroideae</taxon>
        <taxon>Anthemideae</taxon>
        <taxon>Artemisiinae</taxon>
        <taxon>Artemisia</taxon>
    </lineage>
</organism>
<dbReference type="InterPro" id="IPR035647">
    <property type="entry name" value="EFG_III/V"/>
</dbReference>
<keyword evidence="3" id="KW-0648">Protein biosynthesis</keyword>
<dbReference type="GO" id="GO:0003924">
    <property type="term" value="F:GTPase activity"/>
    <property type="evidence" value="ECO:0007669"/>
    <property type="project" value="TreeGrafter"/>
</dbReference>
<dbReference type="Proteomes" id="UP000245207">
    <property type="component" value="Unassembled WGS sequence"/>
</dbReference>
<evidence type="ECO:0000256" key="2">
    <source>
        <dbReference type="ARBA" id="ARBA00022768"/>
    </source>
</evidence>
<dbReference type="PANTHER" id="PTHR42908:SF10">
    <property type="entry name" value="EUKARYOTIC TRANSLATION ELONGATION FACTOR 2"/>
    <property type="match status" value="1"/>
</dbReference>
<evidence type="ECO:0000313" key="5">
    <source>
        <dbReference type="Proteomes" id="UP000245207"/>
    </source>
</evidence>
<dbReference type="EMBL" id="PKPP01001324">
    <property type="protein sequence ID" value="PWA83634.1"/>
    <property type="molecule type" value="Genomic_DNA"/>
</dbReference>
<dbReference type="GO" id="GO:1990904">
    <property type="term" value="C:ribonucleoprotein complex"/>
    <property type="evidence" value="ECO:0007669"/>
    <property type="project" value="TreeGrafter"/>
</dbReference>
<evidence type="ECO:0000256" key="3">
    <source>
        <dbReference type="ARBA" id="ARBA00022917"/>
    </source>
</evidence>
<evidence type="ECO:0000313" key="4">
    <source>
        <dbReference type="EMBL" id="PWA83634.1"/>
    </source>
</evidence>
<dbReference type="GO" id="GO:0043022">
    <property type="term" value="F:ribosome binding"/>
    <property type="evidence" value="ECO:0007669"/>
    <property type="project" value="TreeGrafter"/>
</dbReference>
<dbReference type="GO" id="GO:0005829">
    <property type="term" value="C:cytosol"/>
    <property type="evidence" value="ECO:0007669"/>
    <property type="project" value="TreeGrafter"/>
</dbReference>
<sequence length="97" mass="11146">MTDYRYVTDVIVANQKTTKLLTSEQNMTAVYNIFNQRWGTVVEEYHIPGVPFYHIKAFIPLVKSIGLSSALKTCEAFSQFCIDRWGVIEEDPFDCDS</sequence>
<proteinExistence type="predicted"/>
<protein>
    <submittedName>
        <fullName evidence="4">Elongation factor 2</fullName>
    </submittedName>
</protein>
<reference evidence="4 5" key="1">
    <citation type="journal article" date="2018" name="Mol. Plant">
        <title>The genome of Artemisia annua provides insight into the evolution of Asteraceae family and artemisinin biosynthesis.</title>
        <authorList>
            <person name="Shen Q."/>
            <person name="Zhang L."/>
            <person name="Liao Z."/>
            <person name="Wang S."/>
            <person name="Yan T."/>
            <person name="Shi P."/>
            <person name="Liu M."/>
            <person name="Fu X."/>
            <person name="Pan Q."/>
            <person name="Wang Y."/>
            <person name="Lv Z."/>
            <person name="Lu X."/>
            <person name="Zhang F."/>
            <person name="Jiang W."/>
            <person name="Ma Y."/>
            <person name="Chen M."/>
            <person name="Hao X."/>
            <person name="Li L."/>
            <person name="Tang Y."/>
            <person name="Lv G."/>
            <person name="Zhou Y."/>
            <person name="Sun X."/>
            <person name="Brodelius P.E."/>
            <person name="Rose J.K.C."/>
            <person name="Tang K."/>
        </authorList>
    </citation>
    <scope>NUCLEOTIDE SEQUENCE [LARGE SCALE GENOMIC DNA]</scope>
    <source>
        <strain evidence="5">cv. Huhao1</strain>
        <tissue evidence="4">Leaf</tissue>
    </source>
</reference>
<name>A0A2U1PCZ7_ARTAN</name>
<gene>
    <name evidence="4" type="ORF">CTI12_AA165260</name>
</gene>